<dbReference type="EMBL" id="CP031517">
    <property type="protein sequence ID" value="QOS38972.1"/>
    <property type="molecule type" value="Genomic_DNA"/>
</dbReference>
<dbReference type="AlphaFoldDB" id="A0A7M1XLG6"/>
<accession>A0A7M1XLG6</accession>
<dbReference type="Proteomes" id="UP000593591">
    <property type="component" value="Chromosome"/>
</dbReference>
<reference evidence="1 2" key="1">
    <citation type="submission" date="2018-08" db="EMBL/GenBank/DDBJ databases">
        <title>The first complete genome of Treponema rectale (CHPAT), a commensal spirochete of the bovine rectum.</title>
        <authorList>
            <person name="Staton G.J."/>
            <person name="Clegg S.R."/>
            <person name="Carter S.D."/>
            <person name="Radford A.D."/>
            <person name="Darby A."/>
            <person name="Hall N."/>
            <person name="Birtles R.J."/>
            <person name="Evans N.J."/>
        </authorList>
    </citation>
    <scope>NUCLEOTIDE SEQUENCE [LARGE SCALE GENOMIC DNA]</scope>
    <source>
        <strain evidence="1 2">CHPA</strain>
    </source>
</reference>
<dbReference type="KEGG" id="trc:DYE49_00265"/>
<evidence type="ECO:0000313" key="1">
    <source>
        <dbReference type="EMBL" id="QOS38972.1"/>
    </source>
</evidence>
<organism evidence="1 2">
    <name type="scientific">Treponema rectale</name>
    <dbReference type="NCBI Taxonomy" id="744512"/>
    <lineage>
        <taxon>Bacteria</taxon>
        <taxon>Pseudomonadati</taxon>
        <taxon>Spirochaetota</taxon>
        <taxon>Spirochaetia</taxon>
        <taxon>Spirochaetales</taxon>
        <taxon>Treponemataceae</taxon>
        <taxon>Treponema</taxon>
    </lineage>
</organism>
<dbReference type="Gene3D" id="3.40.50.1820">
    <property type="entry name" value="alpha/beta hydrolase"/>
    <property type="match status" value="1"/>
</dbReference>
<evidence type="ECO:0000313" key="2">
    <source>
        <dbReference type="Proteomes" id="UP000593591"/>
    </source>
</evidence>
<proteinExistence type="predicted"/>
<dbReference type="SUPFAM" id="SSF53474">
    <property type="entry name" value="alpha/beta-Hydrolases"/>
    <property type="match status" value="1"/>
</dbReference>
<dbReference type="InterPro" id="IPR029058">
    <property type="entry name" value="AB_hydrolase_fold"/>
</dbReference>
<dbReference type="InterPro" id="IPR024499">
    <property type="entry name" value="Mbeg1-like"/>
</dbReference>
<gene>
    <name evidence="1" type="ORF">DYE49_00265</name>
</gene>
<name>A0A7M1XLG6_9SPIR</name>
<protein>
    <submittedName>
        <fullName evidence="1">DUF2974 domain-containing protein</fullName>
    </submittedName>
</protein>
<sequence>MNIFHYLNKQKDTFADTEINRLDWLVLSWFSYFNYPLELLDKPFKVSSLDRKEILKDKMFSLEASDGFNSRRLIKKLVRHNRYKDLVLSDFVRKTDISSTTQFACITIEINPNLHVIAYRGTDPSFVGWKEDFLLSYKKSIPSHQMALSYLETAMKKYQGDFVLVGHSKGGNVALFAYYQTSQENRARIKAVYAFDSPGFAFGFQDLPDYDIATLKVHKIVPKSSIIGMFFEKDPDLLIVDSSFVSIFQHDAFSWRVKGNDFKYKKRRTRQSKFIASRFNTWVESLSLEEKEKFTDLVFDLFYKTKANDFFTFLFQIPKYGPKLISLYKQLDLVDQLFLKRMVKSFQKAWFKKK</sequence>
<dbReference type="Pfam" id="PF11187">
    <property type="entry name" value="Mbeg1-like"/>
    <property type="match status" value="1"/>
</dbReference>